<keyword evidence="8 14" id="KW-0418">Kinase</keyword>
<dbReference type="GO" id="GO:0044206">
    <property type="term" value="P:UMP salvage"/>
    <property type="evidence" value="ECO:0007669"/>
    <property type="project" value="UniProtKB-UniPathway"/>
</dbReference>
<dbReference type="Gene3D" id="3.40.50.300">
    <property type="entry name" value="P-loop containing nucleotide triphosphate hydrolases"/>
    <property type="match status" value="1"/>
</dbReference>
<dbReference type="GO" id="GO:0004849">
    <property type="term" value="F:uridine kinase activity"/>
    <property type="evidence" value="ECO:0007669"/>
    <property type="project" value="UniProtKB-EC"/>
</dbReference>
<dbReference type="InterPro" id="IPR006083">
    <property type="entry name" value="PRK/URK"/>
</dbReference>
<evidence type="ECO:0000259" key="13">
    <source>
        <dbReference type="Pfam" id="PF14681"/>
    </source>
</evidence>
<comment type="similarity">
    <text evidence="4">In the C-terminal section; belongs to the UPRTase family.</text>
</comment>
<evidence type="ECO:0000256" key="4">
    <source>
        <dbReference type="ARBA" id="ARBA00010723"/>
    </source>
</evidence>
<dbReference type="FunFam" id="3.40.50.300:FF:000339">
    <property type="entry name" value="Uridine kinase"/>
    <property type="match status" value="1"/>
</dbReference>
<dbReference type="InterPro" id="IPR029057">
    <property type="entry name" value="PRTase-like"/>
</dbReference>
<dbReference type="SUPFAM" id="SSF52540">
    <property type="entry name" value="P-loop containing nucleoside triphosphate hydrolases"/>
    <property type="match status" value="1"/>
</dbReference>
<dbReference type="PRINTS" id="PR00988">
    <property type="entry name" value="URIDINKINASE"/>
</dbReference>
<dbReference type="ExpressionAtlas" id="A0A3L6FWL6">
    <property type="expression patterns" value="baseline and differential"/>
</dbReference>
<keyword evidence="9" id="KW-0342">GTP-binding</keyword>
<dbReference type="InterPro" id="IPR000836">
    <property type="entry name" value="PRTase_dom"/>
</dbReference>
<comment type="pathway">
    <text evidence="1">Pyrimidine metabolism; UMP biosynthesis via salvage pathway; UMP from uridine: step 1/1.</text>
</comment>
<feature type="domain" description="Phosphoribosyltransferase" evidence="13">
    <location>
        <begin position="270"/>
        <end position="373"/>
    </location>
</feature>
<evidence type="ECO:0000256" key="11">
    <source>
        <dbReference type="SAM" id="MobiDB-lite"/>
    </source>
</evidence>
<dbReference type="EMBL" id="NCVQ01000003">
    <property type="protein sequence ID" value="PWZ38533.1"/>
    <property type="molecule type" value="Genomic_DNA"/>
</dbReference>
<dbReference type="CDD" id="cd02023">
    <property type="entry name" value="UMPK"/>
    <property type="match status" value="1"/>
</dbReference>
<dbReference type="UniPathway" id="UPA00574">
    <property type="reaction ID" value="UER00637"/>
</dbReference>
<keyword evidence="7" id="KW-0547">Nucleotide-binding</keyword>
<evidence type="ECO:0000256" key="6">
    <source>
        <dbReference type="ARBA" id="ARBA00022679"/>
    </source>
</evidence>
<evidence type="ECO:0000256" key="1">
    <source>
        <dbReference type="ARBA" id="ARBA00004690"/>
    </source>
</evidence>
<proteinExistence type="inferred from homology"/>
<evidence type="ECO:0000256" key="3">
    <source>
        <dbReference type="ARBA" id="ARBA00008173"/>
    </source>
</evidence>
<evidence type="ECO:0000256" key="7">
    <source>
        <dbReference type="ARBA" id="ARBA00022741"/>
    </source>
</evidence>
<keyword evidence="10" id="KW-0511">Multifunctional enzyme</keyword>
<feature type="domain" description="Phosphoribulokinase/uridine kinase" evidence="12">
    <location>
        <begin position="80"/>
        <end position="227"/>
    </location>
</feature>
<dbReference type="Pfam" id="PF00485">
    <property type="entry name" value="PRK"/>
    <property type="match status" value="1"/>
</dbReference>
<dbReference type="NCBIfam" id="NF004018">
    <property type="entry name" value="PRK05480.1"/>
    <property type="match status" value="1"/>
</dbReference>
<organism evidence="14">
    <name type="scientific">Zea mays</name>
    <name type="common">Maize</name>
    <dbReference type="NCBI Taxonomy" id="4577"/>
    <lineage>
        <taxon>Eukaryota</taxon>
        <taxon>Viridiplantae</taxon>
        <taxon>Streptophyta</taxon>
        <taxon>Embryophyta</taxon>
        <taxon>Tracheophyta</taxon>
        <taxon>Spermatophyta</taxon>
        <taxon>Magnoliopsida</taxon>
        <taxon>Liliopsida</taxon>
        <taxon>Poales</taxon>
        <taxon>Poaceae</taxon>
        <taxon>PACMAD clade</taxon>
        <taxon>Panicoideae</taxon>
        <taxon>Andropogonodae</taxon>
        <taxon>Andropogoneae</taxon>
        <taxon>Tripsacinae</taxon>
        <taxon>Zea</taxon>
    </lineage>
</organism>
<evidence type="ECO:0000256" key="9">
    <source>
        <dbReference type="ARBA" id="ARBA00023134"/>
    </source>
</evidence>
<evidence type="ECO:0000313" key="15">
    <source>
        <dbReference type="Proteomes" id="UP000251960"/>
    </source>
</evidence>
<dbReference type="PANTHER" id="PTHR10285">
    <property type="entry name" value="URIDINE KINASE"/>
    <property type="match status" value="1"/>
</dbReference>
<dbReference type="Gene3D" id="3.40.50.2020">
    <property type="match status" value="2"/>
</dbReference>
<protein>
    <recommendedName>
        <fullName evidence="5">uridine/cytidine kinase</fullName>
        <ecNumber evidence="5">2.7.1.48</ecNumber>
    </recommendedName>
</protein>
<dbReference type="GO" id="GO:0005525">
    <property type="term" value="F:GTP binding"/>
    <property type="evidence" value="ECO:0007669"/>
    <property type="project" value="UniProtKB-KW"/>
</dbReference>
<dbReference type="Proteomes" id="UP000251960">
    <property type="component" value="Chromosome 2"/>
</dbReference>
<evidence type="ECO:0000256" key="2">
    <source>
        <dbReference type="ARBA" id="ARBA00004784"/>
    </source>
</evidence>
<dbReference type="GO" id="GO:0005524">
    <property type="term" value="F:ATP binding"/>
    <property type="evidence" value="ECO:0007669"/>
    <property type="project" value="InterPro"/>
</dbReference>
<sequence>MPDKAVDDVMEAAVGAHFSGLRLEALRLSTSAPSSPSSSPAAAAHTHSNGAVYANGTTELPSPAAARQPFVIGRGFWRDGVGKTTVCDMIIQQLHDHRVVLVNQDSFYRGLTAEESAHAQDYNFDHPDAFDTEQLLECMGQLKCAQPVNVPIYDFKKHRRCSESFRKVNASDVIILEGILVFHDQRVRNLMDMKIFVDTDADIRLARRIRRDTVERGRDISSVLDQKYADVIIPRGGDNHVAVDLIVQHIRTKLGQHDLCKIYPNVHVVQSTFQIRGMHTLIRDRDITTPDFVFYSDRLIRLVVEHGLGHLPFTEKQVITPTGSVYMGVDFCKKLCGVSIVRSGESMENALRACCKGIKIGKILIHRVGDNGQQFEEMLITVPTRYFLCFIVSWYNTGYEQVAQGFLKSGPFPGPRSAISKSRPRRQPTLPPPPSRRRRSCLWDARNSVAQAIDLLIRKGVPEDRIIFLNLISAPEGIQCICKRFPSLKIVTSEIDYGLNEEFRVIPGLGEYGDRYFGTDN</sequence>
<accession>A0A3L6FWL6</accession>
<keyword evidence="6" id="KW-0808">Transferase</keyword>
<comment type="pathway">
    <text evidence="2">Pyrimidine metabolism; CTP biosynthesis via salvage pathway; CTP from cytidine: step 1/3.</text>
</comment>
<evidence type="ECO:0000256" key="5">
    <source>
        <dbReference type="ARBA" id="ARBA00012137"/>
    </source>
</evidence>
<reference evidence="14 15" key="1">
    <citation type="journal article" date="2018" name="Nat. Genet.">
        <title>Extensive intraspecific gene order and gene structural variations between Mo17 and other maize genomes.</title>
        <authorList>
            <person name="Sun S."/>
            <person name="Zhou Y."/>
            <person name="Chen J."/>
            <person name="Shi J."/>
            <person name="Zhao H."/>
            <person name="Zhao H."/>
            <person name="Song W."/>
            <person name="Zhang M."/>
            <person name="Cui Y."/>
            <person name="Dong X."/>
            <person name="Liu H."/>
            <person name="Ma X."/>
            <person name="Jiao Y."/>
            <person name="Wang B."/>
            <person name="Wei X."/>
            <person name="Stein J.C."/>
            <person name="Glaubitz J.C."/>
            <person name="Lu F."/>
            <person name="Yu G."/>
            <person name="Liang C."/>
            <person name="Fengler K."/>
            <person name="Li B."/>
            <person name="Rafalski A."/>
            <person name="Schnable P.S."/>
            <person name="Ware D.H."/>
            <person name="Buckler E.S."/>
            <person name="Lai J."/>
        </authorList>
    </citation>
    <scope>NUCLEOTIDE SEQUENCE [LARGE SCALE GENOMIC DNA]</scope>
    <source>
        <strain evidence="15">cv. Missouri 17</strain>
        <tissue evidence="14">Seedling</tissue>
    </source>
</reference>
<dbReference type="EMBL" id="NCVQ01000003">
    <property type="protein sequence ID" value="PWZ38534.1"/>
    <property type="molecule type" value="Genomic_DNA"/>
</dbReference>
<feature type="region of interest" description="Disordered" evidence="11">
    <location>
        <begin position="415"/>
        <end position="438"/>
    </location>
</feature>
<accession>A0A3L6FVL5</accession>
<dbReference type="InterPro" id="IPR000764">
    <property type="entry name" value="Uridine_kinase-like"/>
</dbReference>
<evidence type="ECO:0000256" key="8">
    <source>
        <dbReference type="ARBA" id="ARBA00022777"/>
    </source>
</evidence>
<comment type="caution">
    <text evidence="14">The sequence shown here is derived from an EMBL/GenBank/DDBJ whole genome shotgun (WGS) entry which is preliminary data.</text>
</comment>
<dbReference type="EC" id="2.7.1.48" evidence="5"/>
<dbReference type="InterPro" id="IPR027417">
    <property type="entry name" value="P-loop_NTPase"/>
</dbReference>
<gene>
    <name evidence="14" type="ORF">Zm00014a_028475</name>
</gene>
<evidence type="ECO:0000256" key="10">
    <source>
        <dbReference type="ARBA" id="ARBA00023268"/>
    </source>
</evidence>
<dbReference type="Pfam" id="PF14681">
    <property type="entry name" value="UPRTase"/>
    <property type="match status" value="2"/>
</dbReference>
<evidence type="ECO:0000259" key="12">
    <source>
        <dbReference type="Pfam" id="PF00485"/>
    </source>
</evidence>
<dbReference type="SUPFAM" id="SSF53271">
    <property type="entry name" value="PRTase-like"/>
    <property type="match status" value="1"/>
</dbReference>
<comment type="similarity">
    <text evidence="3">In the N-terminal section; belongs to the uridine kinase family.</text>
</comment>
<feature type="domain" description="Phosphoribosyltransferase" evidence="13">
    <location>
        <begin position="447"/>
        <end position="519"/>
    </location>
</feature>
<dbReference type="AlphaFoldDB" id="A0A3L6FWL6"/>
<name>A0A3L6FWL6_MAIZE</name>
<evidence type="ECO:0000313" key="14">
    <source>
        <dbReference type="EMBL" id="PWZ38533.1"/>
    </source>
</evidence>